<dbReference type="AlphaFoldDB" id="A0A453BAV3"/>
<reference evidence="1" key="3">
    <citation type="journal article" date="2017" name="Nature">
        <title>Genome sequence of the progenitor of the wheat D genome Aegilops tauschii.</title>
        <authorList>
            <person name="Luo M.C."/>
            <person name="Gu Y.Q."/>
            <person name="Puiu D."/>
            <person name="Wang H."/>
            <person name="Twardziok S.O."/>
            <person name="Deal K.R."/>
            <person name="Huo N."/>
            <person name="Zhu T."/>
            <person name="Wang L."/>
            <person name="Wang Y."/>
            <person name="McGuire P.E."/>
            <person name="Liu S."/>
            <person name="Long H."/>
            <person name="Ramasamy R.K."/>
            <person name="Rodriguez J.C."/>
            <person name="Van S.L."/>
            <person name="Yuan L."/>
            <person name="Wang Z."/>
            <person name="Xia Z."/>
            <person name="Xiao L."/>
            <person name="Anderson O.D."/>
            <person name="Ouyang S."/>
            <person name="Liang Y."/>
            <person name="Zimin A.V."/>
            <person name="Pertea G."/>
            <person name="Qi P."/>
            <person name="Bennetzen J.L."/>
            <person name="Dai X."/>
            <person name="Dawson M.W."/>
            <person name="Muller H.G."/>
            <person name="Kugler K."/>
            <person name="Rivarola-Duarte L."/>
            <person name="Spannagl M."/>
            <person name="Mayer K.F.X."/>
            <person name="Lu F.H."/>
            <person name="Bevan M.W."/>
            <person name="Leroy P."/>
            <person name="Li P."/>
            <person name="You F.M."/>
            <person name="Sun Q."/>
            <person name="Liu Z."/>
            <person name="Lyons E."/>
            <person name="Wicker T."/>
            <person name="Salzberg S.L."/>
            <person name="Devos K.M."/>
            <person name="Dvorak J."/>
        </authorList>
    </citation>
    <scope>NUCLEOTIDE SEQUENCE [LARGE SCALE GENOMIC DNA]</scope>
    <source>
        <strain evidence="1">cv. AL8/78</strain>
    </source>
</reference>
<evidence type="ECO:0000313" key="1">
    <source>
        <dbReference type="EnsemblPlants" id="AET2Gv20432500.2"/>
    </source>
</evidence>
<accession>A0A453BAV3</accession>
<reference evidence="1" key="5">
    <citation type="journal article" date="2021" name="G3 (Bethesda)">
        <title>Aegilops tauschii genome assembly Aet v5.0 features greater sequence contiguity and improved annotation.</title>
        <authorList>
            <person name="Wang L."/>
            <person name="Zhu T."/>
            <person name="Rodriguez J.C."/>
            <person name="Deal K.R."/>
            <person name="Dubcovsky J."/>
            <person name="McGuire P.E."/>
            <person name="Lux T."/>
            <person name="Spannagl M."/>
            <person name="Mayer K.F.X."/>
            <person name="Baldrich P."/>
            <person name="Meyers B.C."/>
            <person name="Huo N."/>
            <person name="Gu Y.Q."/>
            <person name="Zhou H."/>
            <person name="Devos K.M."/>
            <person name="Bennetzen J.L."/>
            <person name="Unver T."/>
            <person name="Budak H."/>
            <person name="Gulick P.J."/>
            <person name="Galiba G."/>
            <person name="Kalapos B."/>
            <person name="Nelson D.R."/>
            <person name="Li P."/>
            <person name="You F.M."/>
            <person name="Luo M.C."/>
            <person name="Dvorak J."/>
        </authorList>
    </citation>
    <scope>NUCLEOTIDE SEQUENCE [LARGE SCALE GENOMIC DNA]</scope>
    <source>
        <strain evidence="1">cv. AL8/78</strain>
    </source>
</reference>
<reference evidence="1" key="4">
    <citation type="submission" date="2019-03" db="UniProtKB">
        <authorList>
            <consortium name="EnsemblPlants"/>
        </authorList>
    </citation>
    <scope>IDENTIFICATION</scope>
</reference>
<dbReference type="EnsemblPlants" id="AET2Gv20432500.2">
    <property type="protein sequence ID" value="AET2Gv20432500.2"/>
    <property type="gene ID" value="AET2Gv20432500"/>
</dbReference>
<dbReference type="Gramene" id="AET2Gv20432500.2">
    <property type="protein sequence ID" value="AET2Gv20432500.2"/>
    <property type="gene ID" value="AET2Gv20432500"/>
</dbReference>
<reference evidence="2" key="2">
    <citation type="journal article" date="2017" name="Nat. Plants">
        <title>The Aegilops tauschii genome reveals multiple impacts of transposons.</title>
        <authorList>
            <person name="Zhao G."/>
            <person name="Zou C."/>
            <person name="Li K."/>
            <person name="Wang K."/>
            <person name="Li T."/>
            <person name="Gao L."/>
            <person name="Zhang X."/>
            <person name="Wang H."/>
            <person name="Yang Z."/>
            <person name="Liu X."/>
            <person name="Jiang W."/>
            <person name="Mao L."/>
            <person name="Kong X."/>
            <person name="Jiao Y."/>
            <person name="Jia J."/>
        </authorList>
    </citation>
    <scope>NUCLEOTIDE SEQUENCE [LARGE SCALE GENOMIC DNA]</scope>
    <source>
        <strain evidence="2">cv. AL8/78</strain>
    </source>
</reference>
<evidence type="ECO:0000313" key="2">
    <source>
        <dbReference type="Proteomes" id="UP000015105"/>
    </source>
</evidence>
<protein>
    <submittedName>
        <fullName evidence="1">Uncharacterized protein</fullName>
    </submittedName>
</protein>
<sequence>HDSRSISGFIAYALCAADESFRDANCLPSKNQKNERMGFIAYMLYVQLMKL</sequence>
<proteinExistence type="predicted"/>
<dbReference type="Proteomes" id="UP000015105">
    <property type="component" value="Chromosome 2D"/>
</dbReference>
<reference evidence="2" key="1">
    <citation type="journal article" date="2014" name="Science">
        <title>Ancient hybridizations among the ancestral genomes of bread wheat.</title>
        <authorList>
            <consortium name="International Wheat Genome Sequencing Consortium,"/>
            <person name="Marcussen T."/>
            <person name="Sandve S.R."/>
            <person name="Heier L."/>
            <person name="Spannagl M."/>
            <person name="Pfeifer M."/>
            <person name="Jakobsen K.S."/>
            <person name="Wulff B.B."/>
            <person name="Steuernagel B."/>
            <person name="Mayer K.F."/>
            <person name="Olsen O.A."/>
        </authorList>
    </citation>
    <scope>NUCLEOTIDE SEQUENCE [LARGE SCALE GENOMIC DNA]</scope>
    <source>
        <strain evidence="2">cv. AL8/78</strain>
    </source>
</reference>
<organism evidence="1 2">
    <name type="scientific">Aegilops tauschii subsp. strangulata</name>
    <name type="common">Goatgrass</name>
    <dbReference type="NCBI Taxonomy" id="200361"/>
    <lineage>
        <taxon>Eukaryota</taxon>
        <taxon>Viridiplantae</taxon>
        <taxon>Streptophyta</taxon>
        <taxon>Embryophyta</taxon>
        <taxon>Tracheophyta</taxon>
        <taxon>Spermatophyta</taxon>
        <taxon>Magnoliopsida</taxon>
        <taxon>Liliopsida</taxon>
        <taxon>Poales</taxon>
        <taxon>Poaceae</taxon>
        <taxon>BOP clade</taxon>
        <taxon>Pooideae</taxon>
        <taxon>Triticodae</taxon>
        <taxon>Triticeae</taxon>
        <taxon>Triticinae</taxon>
        <taxon>Aegilops</taxon>
    </lineage>
</organism>
<name>A0A453BAV3_AEGTS</name>
<keyword evidence="2" id="KW-1185">Reference proteome</keyword>